<dbReference type="InterPro" id="IPR025475">
    <property type="entry name" value="DUF4326"/>
</dbReference>
<keyword evidence="3" id="KW-1185">Reference proteome</keyword>
<dbReference type="EMBL" id="MN096355">
    <property type="protein sequence ID" value="QDK01175.1"/>
    <property type="molecule type" value="Genomic_DNA"/>
</dbReference>
<dbReference type="Pfam" id="PF14216">
    <property type="entry name" value="DUF4326"/>
    <property type="match status" value="1"/>
</dbReference>
<evidence type="ECO:0000259" key="1">
    <source>
        <dbReference type="Pfam" id="PF14216"/>
    </source>
</evidence>
<feature type="domain" description="DUF4326" evidence="1">
    <location>
        <begin position="42"/>
        <end position="140"/>
    </location>
</feature>
<accession>A0A514TWW4</accession>
<dbReference type="Proteomes" id="UP000320930">
    <property type="component" value="Segment"/>
</dbReference>
<protein>
    <recommendedName>
        <fullName evidence="1">DUF4326 domain-containing protein</fullName>
    </recommendedName>
</protein>
<evidence type="ECO:0000313" key="2">
    <source>
        <dbReference type="EMBL" id="QDK01175.1"/>
    </source>
</evidence>
<organism evidence="2 3">
    <name type="scientific">Mycobacterium phage Purky</name>
    <dbReference type="NCBI Taxonomy" id="2593351"/>
    <lineage>
        <taxon>Viruses</taxon>
        <taxon>Duplodnaviria</taxon>
        <taxon>Heunggongvirae</taxon>
        <taxon>Uroviricota</taxon>
        <taxon>Caudoviricetes</taxon>
        <taxon>Pclasvirinae</taxon>
        <taxon>Purkyvirus</taxon>
        <taxon>Purkyvirus purky</taxon>
    </lineage>
</organism>
<reference evidence="2 3" key="1">
    <citation type="submission" date="2019-06" db="EMBL/GenBank/DDBJ databases">
        <authorList>
            <person name="English H.B."/>
            <person name="Hanline L.C."/>
            <person name="Salsman M.A."/>
            <person name="Wilgus G.V."/>
            <person name="Purks T."/>
            <person name="Korey C.A."/>
            <person name="Delesalle V.A."/>
            <person name="Garlena R.A."/>
            <person name="Russell D.A."/>
            <person name="Pope W.H."/>
            <person name="Jacobs-Sera D."/>
            <person name="Hatfull G.F."/>
        </authorList>
    </citation>
    <scope>NUCLEOTIDE SEQUENCE [LARGE SCALE GENOMIC DNA]</scope>
</reference>
<gene>
    <name evidence="2" type="primary">71</name>
    <name evidence="2" type="ORF">SEA_PURKY_72</name>
</gene>
<dbReference type="RefSeq" id="YP_009965195.1">
    <property type="nucleotide sequence ID" value="NC_051739.1"/>
</dbReference>
<sequence>MMHICRECASTYDECQPLWAQQRKCCPDCTHTHQPRRIQRHRTKGWRMPEGAIYVGRPTKWGNPAVVYRHINIWMAGARRNLFIPDRRYAADVFRALLTEPDVHLDWWGMPTGWEEQLRGRDLACWCPPDQPCHADVLLELANA</sequence>
<proteinExistence type="predicted"/>
<name>A0A514TWW4_9CAUD</name>
<dbReference type="KEGG" id="vg:60336916"/>
<evidence type="ECO:0000313" key="3">
    <source>
        <dbReference type="Proteomes" id="UP000320930"/>
    </source>
</evidence>
<dbReference type="GeneID" id="60336916"/>